<evidence type="ECO:0000313" key="7">
    <source>
        <dbReference type="EMBL" id="NMF26195.1"/>
    </source>
</evidence>
<dbReference type="Pfam" id="PF00497">
    <property type="entry name" value="SBP_bac_3"/>
    <property type="match status" value="1"/>
</dbReference>
<dbReference type="CDD" id="cd13530">
    <property type="entry name" value="PBP2_peptides_like"/>
    <property type="match status" value="1"/>
</dbReference>
<evidence type="ECO:0000256" key="2">
    <source>
        <dbReference type="ARBA" id="ARBA00010333"/>
    </source>
</evidence>
<evidence type="ECO:0000259" key="5">
    <source>
        <dbReference type="SMART" id="SM00062"/>
    </source>
</evidence>
<dbReference type="SMART" id="SM00062">
    <property type="entry name" value="PBPb"/>
    <property type="match status" value="1"/>
</dbReference>
<dbReference type="SUPFAM" id="SSF53850">
    <property type="entry name" value="Periplasmic binding protein-like II"/>
    <property type="match status" value="1"/>
</dbReference>
<dbReference type="PANTHER" id="PTHR35936:SF17">
    <property type="entry name" value="ARGININE-BINDING EXTRACELLULAR PROTEIN ARTP"/>
    <property type="match status" value="1"/>
</dbReference>
<feature type="domain" description="Solute-binding protein family 3/N-terminal" evidence="5">
    <location>
        <begin position="58"/>
        <end position="282"/>
    </location>
</feature>
<reference evidence="7 8" key="1">
    <citation type="submission" date="2020-04" db="EMBL/GenBank/DDBJ databases">
        <authorList>
            <person name="Hitch T.C.A."/>
            <person name="Wylensek D."/>
            <person name="Clavel T."/>
        </authorList>
    </citation>
    <scope>NUCLEOTIDE SEQUENCE [LARGE SCALE GENOMIC DNA]</scope>
    <source>
        <strain evidence="7 8">105184</strain>
    </source>
</reference>
<evidence type="ECO:0000256" key="4">
    <source>
        <dbReference type="RuleBase" id="RU003744"/>
    </source>
</evidence>
<protein>
    <submittedName>
        <fullName evidence="7">Amino acid ABC transporter substrate-binding protein</fullName>
    </submittedName>
</protein>
<feature type="domain" description="Ionotropic glutamate receptor C-terminal" evidence="6">
    <location>
        <begin position="59"/>
        <end position="281"/>
    </location>
</feature>
<dbReference type="Proteomes" id="UP000565613">
    <property type="component" value="Unassembled WGS sequence"/>
</dbReference>
<evidence type="ECO:0000256" key="3">
    <source>
        <dbReference type="ARBA" id="ARBA00022729"/>
    </source>
</evidence>
<organism evidence="7 8">
    <name type="scientific">Parafannyhessea umbonata</name>
    <dbReference type="NCBI Taxonomy" id="604330"/>
    <lineage>
        <taxon>Bacteria</taxon>
        <taxon>Bacillati</taxon>
        <taxon>Actinomycetota</taxon>
        <taxon>Coriobacteriia</taxon>
        <taxon>Coriobacteriales</taxon>
        <taxon>Atopobiaceae</taxon>
        <taxon>Parafannyhessea</taxon>
    </lineage>
</organism>
<evidence type="ECO:0000259" key="6">
    <source>
        <dbReference type="SMART" id="SM00079"/>
    </source>
</evidence>
<gene>
    <name evidence="7" type="ORF">HF885_07100</name>
</gene>
<comment type="subcellular location">
    <subcellularLocation>
        <location evidence="1">Cell envelope</location>
    </subcellularLocation>
</comment>
<dbReference type="AlphaFoldDB" id="A0A7X9TB58"/>
<evidence type="ECO:0000256" key="1">
    <source>
        <dbReference type="ARBA" id="ARBA00004196"/>
    </source>
</evidence>
<dbReference type="InterPro" id="IPR001320">
    <property type="entry name" value="Iontro_rcpt_C"/>
</dbReference>
<comment type="caution">
    <text evidence="7">The sequence shown here is derived from an EMBL/GenBank/DDBJ whole genome shotgun (WGS) entry which is preliminary data.</text>
</comment>
<dbReference type="GO" id="GO:0030313">
    <property type="term" value="C:cell envelope"/>
    <property type="evidence" value="ECO:0007669"/>
    <property type="project" value="UniProtKB-SubCell"/>
</dbReference>
<evidence type="ECO:0000313" key="8">
    <source>
        <dbReference type="Proteomes" id="UP000565613"/>
    </source>
</evidence>
<accession>A0A7X9TB58</accession>
<dbReference type="EMBL" id="JABAGR010000006">
    <property type="protein sequence ID" value="NMF26195.1"/>
    <property type="molecule type" value="Genomic_DNA"/>
</dbReference>
<dbReference type="Gene3D" id="3.40.190.10">
    <property type="entry name" value="Periplasmic binding protein-like II"/>
    <property type="match status" value="2"/>
</dbReference>
<dbReference type="InterPro" id="IPR001638">
    <property type="entry name" value="Solute-binding_3/MltF_N"/>
</dbReference>
<name>A0A7X9TB58_9ACTN</name>
<dbReference type="PANTHER" id="PTHR35936">
    <property type="entry name" value="MEMBRANE-BOUND LYTIC MUREIN TRANSGLYCOSYLASE F"/>
    <property type="match status" value="1"/>
</dbReference>
<dbReference type="PROSITE" id="PS51257">
    <property type="entry name" value="PROKAR_LIPOPROTEIN"/>
    <property type="match status" value="1"/>
</dbReference>
<sequence length="283" mass="29931">MSRRQFVNLCGLGIAGMGAVGLLAGCGGGSKSGSDSSGSASSASSKGTKEYILVKKGTLIGVSDMSYPPLESIPDGGTKPEGFEIDMMDAIAKKLGLTMEWLPATKFDTIIPLIKQGGKADVGVSAFTITDERKKEIDFTKPYLNSNQGIVNRKADGKVSEDALNSKDKQVAVQSGTTGESWVKENLPKATCVPLDDAIQAMTGVQSGLYNAAVLDLPVASYLCTKSYTDLQVDLQIATGEQYGIVVSKQNVKLRKDLDAAIKALKDDGTMSTLQKKWFGTTL</sequence>
<proteinExistence type="inferred from homology"/>
<dbReference type="PROSITE" id="PS01039">
    <property type="entry name" value="SBP_BACTERIAL_3"/>
    <property type="match status" value="1"/>
</dbReference>
<dbReference type="SMART" id="SM00079">
    <property type="entry name" value="PBPe"/>
    <property type="match status" value="1"/>
</dbReference>
<keyword evidence="3" id="KW-0732">Signal</keyword>
<dbReference type="GO" id="GO:0016020">
    <property type="term" value="C:membrane"/>
    <property type="evidence" value="ECO:0007669"/>
    <property type="project" value="InterPro"/>
</dbReference>
<dbReference type="InterPro" id="IPR018313">
    <property type="entry name" value="SBP_3_CS"/>
</dbReference>
<dbReference type="GO" id="GO:0015276">
    <property type="term" value="F:ligand-gated monoatomic ion channel activity"/>
    <property type="evidence" value="ECO:0007669"/>
    <property type="project" value="InterPro"/>
</dbReference>
<comment type="similarity">
    <text evidence="2 4">Belongs to the bacterial solute-binding protein 3 family.</text>
</comment>